<dbReference type="EMBL" id="HG001890">
    <property type="protein sequence ID" value="CDF37983.1"/>
    <property type="molecule type" value="Genomic_DNA"/>
</dbReference>
<organism evidence="1 2">
    <name type="scientific">Chondrus crispus</name>
    <name type="common">Carrageen Irish moss</name>
    <name type="synonym">Polymorpha crispa</name>
    <dbReference type="NCBI Taxonomy" id="2769"/>
    <lineage>
        <taxon>Eukaryota</taxon>
        <taxon>Rhodophyta</taxon>
        <taxon>Florideophyceae</taxon>
        <taxon>Rhodymeniophycidae</taxon>
        <taxon>Gigartinales</taxon>
        <taxon>Gigartinaceae</taxon>
        <taxon>Chondrus</taxon>
    </lineage>
</organism>
<dbReference type="GeneID" id="17325563"/>
<name>R7QJT9_CHOCR</name>
<accession>R7QJT9</accession>
<evidence type="ECO:0000313" key="2">
    <source>
        <dbReference type="Proteomes" id="UP000012073"/>
    </source>
</evidence>
<dbReference type="Proteomes" id="UP000012073">
    <property type="component" value="Unassembled WGS sequence"/>
</dbReference>
<dbReference type="Gramene" id="CDF37983">
    <property type="protein sequence ID" value="CDF37983"/>
    <property type="gene ID" value="CHC_T00005976001"/>
</dbReference>
<keyword evidence="2" id="KW-1185">Reference proteome</keyword>
<dbReference type="RefSeq" id="XP_005717852.1">
    <property type="nucleotide sequence ID" value="XM_005717795.1"/>
</dbReference>
<reference evidence="2" key="1">
    <citation type="journal article" date="2013" name="Proc. Natl. Acad. Sci. U.S.A.">
        <title>Genome structure and metabolic features in the red seaweed Chondrus crispus shed light on evolution of the Archaeplastida.</title>
        <authorList>
            <person name="Collen J."/>
            <person name="Porcel B."/>
            <person name="Carre W."/>
            <person name="Ball S.G."/>
            <person name="Chaparro C."/>
            <person name="Tonon T."/>
            <person name="Barbeyron T."/>
            <person name="Michel G."/>
            <person name="Noel B."/>
            <person name="Valentin K."/>
            <person name="Elias M."/>
            <person name="Artiguenave F."/>
            <person name="Arun A."/>
            <person name="Aury J.M."/>
            <person name="Barbosa-Neto J.F."/>
            <person name="Bothwell J.H."/>
            <person name="Bouget F.Y."/>
            <person name="Brillet L."/>
            <person name="Cabello-Hurtado F."/>
            <person name="Capella-Gutierrez S."/>
            <person name="Charrier B."/>
            <person name="Cladiere L."/>
            <person name="Cock J.M."/>
            <person name="Coelho S.M."/>
            <person name="Colleoni C."/>
            <person name="Czjzek M."/>
            <person name="Da Silva C."/>
            <person name="Delage L."/>
            <person name="Denoeud F."/>
            <person name="Deschamps P."/>
            <person name="Dittami S.M."/>
            <person name="Gabaldon T."/>
            <person name="Gachon C.M."/>
            <person name="Groisillier A."/>
            <person name="Herve C."/>
            <person name="Jabbari K."/>
            <person name="Katinka M."/>
            <person name="Kloareg B."/>
            <person name="Kowalczyk N."/>
            <person name="Labadie K."/>
            <person name="Leblanc C."/>
            <person name="Lopez P.J."/>
            <person name="McLachlan D.H."/>
            <person name="Meslet-Cladiere L."/>
            <person name="Moustafa A."/>
            <person name="Nehr Z."/>
            <person name="Nyvall Collen P."/>
            <person name="Panaud O."/>
            <person name="Partensky F."/>
            <person name="Poulain J."/>
            <person name="Rensing S.A."/>
            <person name="Rousvoal S."/>
            <person name="Samson G."/>
            <person name="Symeonidi A."/>
            <person name="Weissenbach J."/>
            <person name="Zambounis A."/>
            <person name="Wincker P."/>
            <person name="Boyen C."/>
        </authorList>
    </citation>
    <scope>NUCLEOTIDE SEQUENCE [LARGE SCALE GENOMIC DNA]</scope>
    <source>
        <strain evidence="2">cv. Stackhouse</strain>
    </source>
</reference>
<gene>
    <name evidence="1" type="ORF">CHC_T00005976001</name>
</gene>
<protein>
    <submittedName>
        <fullName evidence="1">Uncharacterized protein</fullName>
    </submittedName>
</protein>
<evidence type="ECO:0000313" key="1">
    <source>
        <dbReference type="EMBL" id="CDF37983.1"/>
    </source>
</evidence>
<sequence length="183" mass="18739">MHEAVNLVSFVINAASAALTTPRASDAGNSSFSGAENSRASTASALRDAAAAQVFPAQPPSHSSRLTSPLPPARGWATIAAALPRPLPHSILHLSAARGSLPPTFAEQPASSNSPFVAPRPLLQLPRVQARPGPFLIILAVARAALAAPTSVSQATLVEALALARTVGTSIRLDRRTGEPLVG</sequence>
<dbReference type="KEGG" id="ccp:CHC_T00005976001"/>
<dbReference type="AlphaFoldDB" id="R7QJT9"/>
<proteinExistence type="predicted"/>